<dbReference type="PROSITE" id="PS50011">
    <property type="entry name" value="PROTEIN_KINASE_DOM"/>
    <property type="match status" value="1"/>
</dbReference>
<feature type="compositionally biased region" description="Low complexity" evidence="8">
    <location>
        <begin position="1"/>
        <end position="12"/>
    </location>
</feature>
<dbReference type="PROSITE" id="PS00018">
    <property type="entry name" value="EF_HAND_1"/>
    <property type="match status" value="1"/>
</dbReference>
<dbReference type="SUPFAM" id="SSF47473">
    <property type="entry name" value="EF-hand"/>
    <property type="match status" value="1"/>
</dbReference>
<sequence>MQASPVSSSRAFAHSRSRSRSVSFDDGPRSPVAFAQEPGSPVGDARRRRGGRRLTSCHSERTLLSDVARDGPKSPVWQRTRRRSSTIGGRRALAPVPLRQKSGSRVPGRRNSMRRGVKIMNLTLRNPPSYTSDWSLGYPSSSKFQAQYETDWNGPVLGRGSFGVVRKATGRDGDGKEYAVKTLEKMPSVGGRIMKKIQNETSLILELGASLDVGYCYGVWEDEAEVHMLLELCRGGDLSSRAGSYSEAEVMRIISSVLRVVAQCHAKNYVHRDIKPENFMFLTEADDSPIRAIDFGLATAITPGVDLEDRCGTVHYCAPEVILYKYGKEADLWSVGVLAHQLLTGTLPFTDANNPNETNEERFDAILNKDLNLDTAAWNGISDQAKAFVHSLLTRDRQQRLSAVEALEHGWLQGGCTNGSECGSMVQRLQRFGTYSQFTQLVMQEMARKMMTCECSDLQGLRELFDKLDPHGVGLVSPEAMHTALTRDGYILSEEEFDQLTQCMERLCSTFADKKRQSGGECKGVKICEFVAAFLDWSRVELEGGENWVSLAEYAFKQWDHTGVLDIERLGDMIAELNAEKLHSQRAVENKLKSVDADGDKRVSWAEFLSLIEPEICTENLAVFDSRYASRSNLLPI</sequence>
<name>A0A7S0R6C2_9CHLO</name>
<evidence type="ECO:0000256" key="4">
    <source>
        <dbReference type="ARBA" id="ARBA00022777"/>
    </source>
</evidence>
<dbReference type="Gene3D" id="1.10.510.10">
    <property type="entry name" value="Transferase(Phosphotransferase) domain 1"/>
    <property type="match status" value="1"/>
</dbReference>
<dbReference type="GO" id="GO:0005524">
    <property type="term" value="F:ATP binding"/>
    <property type="evidence" value="ECO:0007669"/>
    <property type="project" value="UniProtKB-UniRule"/>
</dbReference>
<evidence type="ECO:0000256" key="6">
    <source>
        <dbReference type="ARBA" id="ARBA00022840"/>
    </source>
</evidence>
<evidence type="ECO:0000256" key="7">
    <source>
        <dbReference type="PROSITE-ProRule" id="PRU10141"/>
    </source>
</evidence>
<feature type="region of interest" description="Disordered" evidence="8">
    <location>
        <begin position="1"/>
        <end position="88"/>
    </location>
</feature>
<evidence type="ECO:0000256" key="1">
    <source>
        <dbReference type="ARBA" id="ARBA00022527"/>
    </source>
</evidence>
<keyword evidence="6 7" id="KW-0067">ATP-binding</keyword>
<dbReference type="Gene3D" id="3.30.200.20">
    <property type="entry name" value="Phosphorylase Kinase, domain 1"/>
    <property type="match status" value="1"/>
</dbReference>
<dbReference type="InterPro" id="IPR017441">
    <property type="entry name" value="Protein_kinase_ATP_BS"/>
</dbReference>
<keyword evidence="1" id="KW-0723">Serine/threonine-protein kinase</keyword>
<accession>A0A7S0R6C2</accession>
<keyword evidence="3 7" id="KW-0547">Nucleotide-binding</keyword>
<protein>
    <recommendedName>
        <fullName evidence="12">Non-specific serine/threonine protein kinase</fullName>
    </recommendedName>
</protein>
<dbReference type="PROSITE" id="PS00107">
    <property type="entry name" value="PROTEIN_KINASE_ATP"/>
    <property type="match status" value="1"/>
</dbReference>
<dbReference type="InterPro" id="IPR008271">
    <property type="entry name" value="Ser/Thr_kinase_AS"/>
</dbReference>
<evidence type="ECO:0000256" key="5">
    <source>
        <dbReference type="ARBA" id="ARBA00022837"/>
    </source>
</evidence>
<dbReference type="PROSITE" id="PS50222">
    <property type="entry name" value="EF_HAND_2"/>
    <property type="match status" value="1"/>
</dbReference>
<dbReference type="EMBL" id="HBFA01018726">
    <property type="protein sequence ID" value="CAD8668532.1"/>
    <property type="molecule type" value="Transcribed_RNA"/>
</dbReference>
<dbReference type="InterPro" id="IPR000719">
    <property type="entry name" value="Prot_kinase_dom"/>
</dbReference>
<dbReference type="PANTHER" id="PTHR24349">
    <property type="entry name" value="SERINE/THREONINE-PROTEIN KINASE"/>
    <property type="match status" value="1"/>
</dbReference>
<proteinExistence type="predicted"/>
<dbReference type="Pfam" id="PF00069">
    <property type="entry name" value="Pkinase"/>
    <property type="match status" value="1"/>
</dbReference>
<dbReference type="InterPro" id="IPR011992">
    <property type="entry name" value="EF-hand-dom_pair"/>
</dbReference>
<organism evidence="11">
    <name type="scientific">Pyramimonas obovata</name>
    <dbReference type="NCBI Taxonomy" id="1411642"/>
    <lineage>
        <taxon>Eukaryota</taxon>
        <taxon>Viridiplantae</taxon>
        <taxon>Chlorophyta</taxon>
        <taxon>Pyramimonadophyceae</taxon>
        <taxon>Pyramimonadales</taxon>
        <taxon>Pyramimonadaceae</taxon>
        <taxon>Pyramimonas</taxon>
        <taxon>Pyramimonas incertae sedis</taxon>
    </lineage>
</organism>
<keyword evidence="2" id="KW-0808">Transferase</keyword>
<evidence type="ECO:0008006" key="12">
    <source>
        <dbReference type="Google" id="ProtNLM"/>
    </source>
</evidence>
<dbReference type="SMART" id="SM00220">
    <property type="entry name" value="S_TKc"/>
    <property type="match status" value="1"/>
</dbReference>
<dbReference type="PROSITE" id="PS00108">
    <property type="entry name" value="PROTEIN_KINASE_ST"/>
    <property type="match status" value="1"/>
</dbReference>
<dbReference type="GO" id="GO:0005509">
    <property type="term" value="F:calcium ion binding"/>
    <property type="evidence" value="ECO:0007669"/>
    <property type="project" value="InterPro"/>
</dbReference>
<dbReference type="InterPro" id="IPR011009">
    <property type="entry name" value="Kinase-like_dom_sf"/>
</dbReference>
<gene>
    <name evidence="11" type="ORF">POBO1169_LOCUS9577</name>
</gene>
<evidence type="ECO:0000256" key="3">
    <source>
        <dbReference type="ARBA" id="ARBA00022741"/>
    </source>
</evidence>
<feature type="domain" description="EF-hand" evidence="10">
    <location>
        <begin position="583"/>
        <end position="618"/>
    </location>
</feature>
<dbReference type="InterPro" id="IPR002048">
    <property type="entry name" value="EF_hand_dom"/>
</dbReference>
<evidence type="ECO:0000256" key="8">
    <source>
        <dbReference type="SAM" id="MobiDB-lite"/>
    </source>
</evidence>
<dbReference type="InterPro" id="IPR018247">
    <property type="entry name" value="EF_Hand_1_Ca_BS"/>
</dbReference>
<keyword evidence="4" id="KW-0418">Kinase</keyword>
<keyword evidence="5" id="KW-0106">Calcium</keyword>
<dbReference type="GO" id="GO:0004674">
    <property type="term" value="F:protein serine/threonine kinase activity"/>
    <property type="evidence" value="ECO:0007669"/>
    <property type="project" value="UniProtKB-KW"/>
</dbReference>
<evidence type="ECO:0000259" key="9">
    <source>
        <dbReference type="PROSITE" id="PS50011"/>
    </source>
</evidence>
<reference evidence="11" key="1">
    <citation type="submission" date="2021-01" db="EMBL/GenBank/DDBJ databases">
        <authorList>
            <person name="Corre E."/>
            <person name="Pelletier E."/>
            <person name="Niang G."/>
            <person name="Scheremetjew M."/>
            <person name="Finn R."/>
            <person name="Kale V."/>
            <person name="Holt S."/>
            <person name="Cochrane G."/>
            <person name="Meng A."/>
            <person name="Brown T."/>
            <person name="Cohen L."/>
        </authorList>
    </citation>
    <scope>NUCLEOTIDE SEQUENCE</scope>
    <source>
        <strain evidence="11">CCMP722</strain>
    </source>
</reference>
<dbReference type="AlphaFoldDB" id="A0A7S0R6C2"/>
<feature type="domain" description="Protein kinase" evidence="9">
    <location>
        <begin position="151"/>
        <end position="412"/>
    </location>
</feature>
<feature type="compositionally biased region" description="Basic and acidic residues" evidence="8">
    <location>
        <begin position="58"/>
        <end position="72"/>
    </location>
</feature>
<feature type="binding site" evidence="7">
    <location>
        <position position="181"/>
    </location>
    <ligand>
        <name>ATP</name>
        <dbReference type="ChEBI" id="CHEBI:30616"/>
    </ligand>
</feature>
<dbReference type="InterPro" id="IPR050205">
    <property type="entry name" value="CDPK_Ser/Thr_kinases"/>
</dbReference>
<evidence type="ECO:0000259" key="10">
    <source>
        <dbReference type="PROSITE" id="PS50222"/>
    </source>
</evidence>
<evidence type="ECO:0000256" key="2">
    <source>
        <dbReference type="ARBA" id="ARBA00022679"/>
    </source>
</evidence>
<evidence type="ECO:0000313" key="11">
    <source>
        <dbReference type="EMBL" id="CAD8668532.1"/>
    </source>
</evidence>
<dbReference type="Gene3D" id="1.10.238.10">
    <property type="entry name" value="EF-hand"/>
    <property type="match status" value="1"/>
</dbReference>
<dbReference type="SUPFAM" id="SSF56112">
    <property type="entry name" value="Protein kinase-like (PK-like)"/>
    <property type="match status" value="1"/>
</dbReference>